<reference evidence="5" key="1">
    <citation type="submission" date="2022-11" db="UniProtKB">
        <authorList>
            <consortium name="WormBaseParasite"/>
        </authorList>
    </citation>
    <scope>IDENTIFICATION</scope>
</reference>
<dbReference type="WBParaSite" id="PSAMB.scaffold13761size2135.g35700.t1">
    <property type="protein sequence ID" value="PSAMB.scaffold13761size2135.g35700.t1"/>
    <property type="gene ID" value="PSAMB.scaffold13761size2135.g35700"/>
</dbReference>
<dbReference type="GO" id="GO:0005506">
    <property type="term" value="F:iron ion binding"/>
    <property type="evidence" value="ECO:0007669"/>
    <property type="project" value="InterPro"/>
</dbReference>
<keyword evidence="2" id="KW-0503">Monooxygenase</keyword>
<keyword evidence="2" id="KW-0560">Oxidoreductase</keyword>
<evidence type="ECO:0000256" key="2">
    <source>
        <dbReference type="ARBA" id="ARBA00023033"/>
    </source>
</evidence>
<keyword evidence="3" id="KW-0812">Transmembrane</keyword>
<dbReference type="GO" id="GO:0020037">
    <property type="term" value="F:heme binding"/>
    <property type="evidence" value="ECO:0007669"/>
    <property type="project" value="InterPro"/>
</dbReference>
<dbReference type="GO" id="GO:0004497">
    <property type="term" value="F:monooxygenase activity"/>
    <property type="evidence" value="ECO:0007669"/>
    <property type="project" value="UniProtKB-KW"/>
</dbReference>
<name>A0A914UYU8_9BILA</name>
<keyword evidence="3" id="KW-0472">Membrane</keyword>
<dbReference type="InterPro" id="IPR001128">
    <property type="entry name" value="Cyt_P450"/>
</dbReference>
<organism evidence="4 5">
    <name type="scientific">Plectus sambesii</name>
    <dbReference type="NCBI Taxonomy" id="2011161"/>
    <lineage>
        <taxon>Eukaryota</taxon>
        <taxon>Metazoa</taxon>
        <taxon>Ecdysozoa</taxon>
        <taxon>Nematoda</taxon>
        <taxon>Chromadorea</taxon>
        <taxon>Plectida</taxon>
        <taxon>Plectina</taxon>
        <taxon>Plectoidea</taxon>
        <taxon>Plectidae</taxon>
        <taxon>Plectus</taxon>
    </lineage>
</organism>
<accession>A0A914UYU8</accession>
<protein>
    <submittedName>
        <fullName evidence="5">Cytochrome P450</fullName>
    </submittedName>
</protein>
<dbReference type="AlphaFoldDB" id="A0A914UYU8"/>
<dbReference type="PANTHER" id="PTHR24284">
    <property type="entry name" value="CYTOCHROME P450 FAMILY"/>
    <property type="match status" value="1"/>
</dbReference>
<dbReference type="InterPro" id="IPR036396">
    <property type="entry name" value="Cyt_P450_sf"/>
</dbReference>
<dbReference type="Proteomes" id="UP000887566">
    <property type="component" value="Unplaced"/>
</dbReference>
<dbReference type="GO" id="GO:0016705">
    <property type="term" value="F:oxidoreductase activity, acting on paired donors, with incorporation or reduction of molecular oxygen"/>
    <property type="evidence" value="ECO:0007669"/>
    <property type="project" value="InterPro"/>
</dbReference>
<proteinExistence type="inferred from homology"/>
<evidence type="ECO:0000313" key="4">
    <source>
        <dbReference type="Proteomes" id="UP000887566"/>
    </source>
</evidence>
<evidence type="ECO:0000256" key="3">
    <source>
        <dbReference type="SAM" id="Phobius"/>
    </source>
</evidence>
<dbReference type="PRINTS" id="PR00463">
    <property type="entry name" value="EP450I"/>
</dbReference>
<feature type="transmembrane region" description="Helical" evidence="3">
    <location>
        <begin position="12"/>
        <end position="31"/>
    </location>
</feature>
<evidence type="ECO:0000256" key="1">
    <source>
        <dbReference type="ARBA" id="ARBA00010617"/>
    </source>
</evidence>
<comment type="similarity">
    <text evidence="1">Belongs to the cytochrome P450 family.</text>
</comment>
<dbReference type="Pfam" id="PF00067">
    <property type="entry name" value="p450"/>
    <property type="match status" value="1"/>
</dbReference>
<dbReference type="Gene3D" id="1.10.630.10">
    <property type="entry name" value="Cytochrome P450"/>
    <property type="match status" value="1"/>
</dbReference>
<sequence length="148" mass="16601">MSALDVVKENMLLTIASGASIVIAIYVYRFYKKVREYPPGPFPLPVIGNLHQLDASNTHKGIERFSLQYGPVFTVFFPHPTIVVVGLPELREALIKQGDNFSGRFTAPMSEIFMSMANGGVIFASGENWRDQRRFSVHALRDFGMYAN</sequence>
<evidence type="ECO:0000313" key="5">
    <source>
        <dbReference type="WBParaSite" id="PSAMB.scaffold13761size2135.g35700.t1"/>
    </source>
</evidence>
<dbReference type="InterPro" id="IPR002401">
    <property type="entry name" value="Cyt_P450_E_grp-I"/>
</dbReference>
<keyword evidence="4" id="KW-1185">Reference proteome</keyword>
<dbReference type="PANTHER" id="PTHR24284:SF1">
    <property type="entry name" value="CYTOCHROME P450 FAMILY"/>
    <property type="match status" value="1"/>
</dbReference>
<keyword evidence="3" id="KW-1133">Transmembrane helix</keyword>
<dbReference type="SUPFAM" id="SSF48264">
    <property type="entry name" value="Cytochrome P450"/>
    <property type="match status" value="1"/>
</dbReference>